<dbReference type="FunFam" id="3.40.50.2000:FF:000063">
    <property type="entry name" value="Glycosyltransferase"/>
    <property type="match status" value="1"/>
</dbReference>
<dbReference type="OrthoDB" id="766066at2759"/>
<keyword evidence="2 3" id="KW-0808">Transferase</keyword>
<dbReference type="PROSITE" id="PS00375">
    <property type="entry name" value="UDPGT"/>
    <property type="match status" value="1"/>
</dbReference>
<dbReference type="AlphaFoldDB" id="A0A8B9ACP4"/>
<dbReference type="CDD" id="cd03784">
    <property type="entry name" value="GT1_Gtf-like"/>
    <property type="match status" value="1"/>
</dbReference>
<keyword evidence="4" id="KW-1185">Reference proteome</keyword>
<dbReference type="Gene3D" id="3.40.50.2000">
    <property type="entry name" value="Glycogen Phosphorylase B"/>
    <property type="match status" value="2"/>
</dbReference>
<protein>
    <submittedName>
        <fullName evidence="5">Scopoletin glucosyltransferase-like</fullName>
    </submittedName>
</protein>
<dbReference type="SUPFAM" id="SSF53756">
    <property type="entry name" value="UDP-Glycosyltransferase/glycogen phosphorylase"/>
    <property type="match status" value="1"/>
</dbReference>
<sequence length="385" mass="41864">MSASDHADLFTAIDALRRPLAELLRAHRPDCLVSDSIFPWTADAALALGIPRLVFHGPGAFPLCVHRSLELHNPHAGVSSDSEPFAVEGLPDRIQMTRSEISPIFFYPDFLRSITEAEEKSFGIVVNTFYELEPAYAELYRKPPGPRAWFVGPVSLSDKDEADRGGRAHPAHSRWLSWLDSRAENSVVYVCFGSLCEFSGEQLREIALGLAASGYPFFWVVKEKGDVAGEDWLPEGLEERGVVVRGWAPQVVVLNHAAVGGFVTHCGWNSTLEGVAAGVPMVTWPLSYEQFVNEKFLTEVVEMGVRVRRGGSGGSGVVRGEEVAAALAAVMGGGEEAERRRRRAREYAAASRAAVEEGGSSYQDIGRLVAELAAARAARRGETGQ</sequence>
<evidence type="ECO:0000313" key="5">
    <source>
        <dbReference type="RefSeq" id="XP_038983522.1"/>
    </source>
</evidence>
<evidence type="ECO:0000256" key="2">
    <source>
        <dbReference type="ARBA" id="ARBA00022679"/>
    </source>
</evidence>
<evidence type="ECO:0000313" key="4">
    <source>
        <dbReference type="Proteomes" id="UP000228380"/>
    </source>
</evidence>
<proteinExistence type="inferred from homology"/>
<evidence type="ECO:0000256" key="1">
    <source>
        <dbReference type="ARBA" id="ARBA00009995"/>
    </source>
</evidence>
<dbReference type="Proteomes" id="UP000228380">
    <property type="component" value="Chromosome 6"/>
</dbReference>
<dbReference type="PANTHER" id="PTHR48047:SF19">
    <property type="entry name" value="GLYCOSYLTRANSFERASE"/>
    <property type="match status" value="1"/>
</dbReference>
<dbReference type="InterPro" id="IPR002213">
    <property type="entry name" value="UDP_glucos_trans"/>
</dbReference>
<keyword evidence="3" id="KW-0328">Glycosyltransferase</keyword>
<dbReference type="Pfam" id="PF00201">
    <property type="entry name" value="UDPGT"/>
    <property type="match status" value="1"/>
</dbReference>
<dbReference type="GO" id="GO:0035251">
    <property type="term" value="F:UDP-glucosyltransferase activity"/>
    <property type="evidence" value="ECO:0007669"/>
    <property type="project" value="TreeGrafter"/>
</dbReference>
<dbReference type="RefSeq" id="XP_038983522.1">
    <property type="nucleotide sequence ID" value="XM_039127594.1"/>
</dbReference>
<reference evidence="5" key="2">
    <citation type="submission" date="2025-08" db="UniProtKB">
        <authorList>
            <consortium name="RefSeq"/>
        </authorList>
    </citation>
    <scope>IDENTIFICATION</scope>
    <source>
        <tissue evidence="5">Young leaves</tissue>
    </source>
</reference>
<name>A0A8B9ACP4_PHODC</name>
<dbReference type="InterPro" id="IPR035595">
    <property type="entry name" value="UDP_glycos_trans_CS"/>
</dbReference>
<accession>A0A8B9ACP4</accession>
<organism evidence="4 5">
    <name type="scientific">Phoenix dactylifera</name>
    <name type="common">Date palm</name>
    <dbReference type="NCBI Taxonomy" id="42345"/>
    <lineage>
        <taxon>Eukaryota</taxon>
        <taxon>Viridiplantae</taxon>
        <taxon>Streptophyta</taxon>
        <taxon>Embryophyta</taxon>
        <taxon>Tracheophyta</taxon>
        <taxon>Spermatophyta</taxon>
        <taxon>Magnoliopsida</taxon>
        <taxon>Liliopsida</taxon>
        <taxon>Arecaceae</taxon>
        <taxon>Coryphoideae</taxon>
        <taxon>Phoeniceae</taxon>
        <taxon>Phoenix</taxon>
    </lineage>
</organism>
<dbReference type="KEGG" id="pda:103699351"/>
<comment type="similarity">
    <text evidence="1 3">Belongs to the UDP-glycosyltransferase family.</text>
</comment>
<dbReference type="PANTHER" id="PTHR48047">
    <property type="entry name" value="GLYCOSYLTRANSFERASE"/>
    <property type="match status" value="1"/>
</dbReference>
<dbReference type="GeneID" id="103699351"/>
<reference evidence="4" key="1">
    <citation type="journal article" date="2019" name="Nat. Commun.">
        <title>Genome-wide association mapping of date palm fruit traits.</title>
        <authorList>
            <person name="Hazzouri K.M."/>
            <person name="Gros-Balthazard M."/>
            <person name="Flowers J.M."/>
            <person name="Copetti D."/>
            <person name="Lemansour A."/>
            <person name="Lebrun M."/>
            <person name="Masmoudi K."/>
            <person name="Ferrand S."/>
            <person name="Dhar M.I."/>
            <person name="Fresquez Z.A."/>
            <person name="Rosas U."/>
            <person name="Zhang J."/>
            <person name="Talag J."/>
            <person name="Lee S."/>
            <person name="Kudrna D."/>
            <person name="Powell R.F."/>
            <person name="Leitch I.J."/>
            <person name="Krueger R.R."/>
            <person name="Wing R.A."/>
            <person name="Amiri K.M.A."/>
            <person name="Purugganan M.D."/>
        </authorList>
    </citation>
    <scope>NUCLEOTIDE SEQUENCE [LARGE SCALE GENOMIC DNA]</scope>
    <source>
        <strain evidence="4">cv. Khalas</strain>
    </source>
</reference>
<evidence type="ECO:0000256" key="3">
    <source>
        <dbReference type="RuleBase" id="RU003718"/>
    </source>
</evidence>
<gene>
    <name evidence="5" type="primary">LOC103699351</name>
</gene>